<dbReference type="Proteomes" id="UP000246740">
    <property type="component" value="Unassembled WGS sequence"/>
</dbReference>
<dbReference type="EMBL" id="KZ819191">
    <property type="protein sequence ID" value="PWZ01110.1"/>
    <property type="molecule type" value="Genomic_DNA"/>
</dbReference>
<dbReference type="AlphaFoldDB" id="A0A317XT95"/>
<feature type="region of interest" description="Disordered" evidence="1">
    <location>
        <begin position="705"/>
        <end position="736"/>
    </location>
</feature>
<feature type="region of interest" description="Disordered" evidence="1">
    <location>
        <begin position="1"/>
        <end position="299"/>
    </location>
</feature>
<feature type="region of interest" description="Disordered" evidence="1">
    <location>
        <begin position="445"/>
        <end position="473"/>
    </location>
</feature>
<feature type="region of interest" description="Disordered" evidence="1">
    <location>
        <begin position="616"/>
        <end position="635"/>
    </location>
</feature>
<dbReference type="STRING" id="1882483.A0A317XT95"/>
<feature type="compositionally biased region" description="Pro residues" evidence="1">
    <location>
        <begin position="705"/>
        <end position="723"/>
    </location>
</feature>
<feature type="compositionally biased region" description="Low complexity" evidence="1">
    <location>
        <begin position="142"/>
        <end position="161"/>
    </location>
</feature>
<dbReference type="OrthoDB" id="5598844at2759"/>
<accession>A0A317XT95</accession>
<sequence length="736" mass="80980">MARTKGITLRVRRPLTQPTLDDTLPDDHNAPSSSADVLPDPDPSPRIDDNHDQQHDHDAHPGQAEEDDADTKSHRSTRQPIPRSRSTRLARTRSTEQPFAPDQDLTPSRASPSRRSRRQSTRNDIEDVQMASVDAMEDGQVDPPASQDAASAPMTASPSAARSRRSRHSSRPSATPKTLTTPRKSTRTPRASTGRASRRSVAAEAEEQEDQEDSLPVVAATTAKAHSDVDADDNDGVAEHGTGEAEAGNEQDAEEEEEEEEDDNQDGDDDNDNEEAGDGDDDDEKGVDEEGHETVTIKGKVYRLESDGEEVILPSDPDGDGKIDEKGRLQGGRQYKAYHFTSDLRGDPEKVYMLAIDAARAAGYRDSLYFFRKNPMILKIELLQAEKDKLIEDGRLSGQLKNRNVTMVPARNVYKLHGARFLGGGKAVTDDYYEAEARASGVKEGKTVGGMSVEEQERRKEAERERERPKRKADTFSFTTIDPQGDPVVTTFGDAGQSPWIRAGQWQSRRAALQRADITEDNWMLEMARSVRGMNSELGETRRGRLSAFPRLSRFVGLYGVEPADEEPPAPVVEDGEADPADDPEALNDLPPWERAQLPPKTAAELDDAHRKRKAAEQAAIDARRRRGPPVGVYEPNTHLPHVNLLTQPTWAVVEKVAPRPFYVHHHREGRDSRRARTHAPILGGDRIGSGAWGVASFSLESLPPAPLPPYLTVPPPSPPPPSKSESEHATTTPAP</sequence>
<name>A0A317XT95_9BASI</name>
<dbReference type="InterPro" id="IPR013933">
    <property type="entry name" value="CRC_Rsc7/Swp82"/>
</dbReference>
<dbReference type="Pfam" id="PF08624">
    <property type="entry name" value="CRC_subunit"/>
    <property type="match status" value="1"/>
</dbReference>
<evidence type="ECO:0000313" key="3">
    <source>
        <dbReference type="Proteomes" id="UP000246740"/>
    </source>
</evidence>
<feature type="compositionally biased region" description="Acidic residues" evidence="1">
    <location>
        <begin position="204"/>
        <end position="213"/>
    </location>
</feature>
<evidence type="ECO:0000313" key="2">
    <source>
        <dbReference type="EMBL" id="PWZ01110.1"/>
    </source>
</evidence>
<proteinExistence type="predicted"/>
<keyword evidence="3" id="KW-1185">Reference proteome</keyword>
<organism evidence="2 3">
    <name type="scientific">Testicularia cyperi</name>
    <dbReference type="NCBI Taxonomy" id="1882483"/>
    <lineage>
        <taxon>Eukaryota</taxon>
        <taxon>Fungi</taxon>
        <taxon>Dikarya</taxon>
        <taxon>Basidiomycota</taxon>
        <taxon>Ustilaginomycotina</taxon>
        <taxon>Ustilaginomycetes</taxon>
        <taxon>Ustilaginales</taxon>
        <taxon>Anthracoideaceae</taxon>
        <taxon>Testicularia</taxon>
    </lineage>
</organism>
<feature type="compositionally biased region" description="Acidic residues" evidence="1">
    <location>
        <begin position="563"/>
        <end position="582"/>
    </location>
</feature>
<protein>
    <submittedName>
        <fullName evidence="2">Uncharacterized protein</fullName>
    </submittedName>
</protein>
<dbReference type="InParanoid" id="A0A317XT95"/>
<feature type="region of interest" description="Disordered" evidence="1">
    <location>
        <begin position="666"/>
        <end position="688"/>
    </location>
</feature>
<gene>
    <name evidence="2" type="ORF">BCV70DRAFT_199478</name>
</gene>
<feature type="region of interest" description="Disordered" evidence="1">
    <location>
        <begin position="562"/>
        <end position="582"/>
    </location>
</feature>
<evidence type="ECO:0000256" key="1">
    <source>
        <dbReference type="SAM" id="MobiDB-lite"/>
    </source>
</evidence>
<feature type="compositionally biased region" description="Basic and acidic residues" evidence="1">
    <location>
        <begin position="43"/>
        <end position="60"/>
    </location>
</feature>
<reference evidence="2 3" key="1">
    <citation type="journal article" date="2018" name="Mol. Biol. Evol.">
        <title>Broad Genomic Sampling Reveals a Smut Pathogenic Ancestry of the Fungal Clade Ustilaginomycotina.</title>
        <authorList>
            <person name="Kijpornyongpan T."/>
            <person name="Mondo S.J."/>
            <person name="Barry K."/>
            <person name="Sandor L."/>
            <person name="Lee J."/>
            <person name="Lipzen A."/>
            <person name="Pangilinan J."/>
            <person name="LaButti K."/>
            <person name="Hainaut M."/>
            <person name="Henrissat B."/>
            <person name="Grigoriev I.V."/>
            <person name="Spatafora J.W."/>
            <person name="Aime M.C."/>
        </authorList>
    </citation>
    <scope>NUCLEOTIDE SEQUENCE [LARGE SCALE GENOMIC DNA]</scope>
    <source>
        <strain evidence="2 3">MCA 3645</strain>
    </source>
</reference>
<feature type="compositionally biased region" description="Acidic residues" evidence="1">
    <location>
        <begin position="247"/>
        <end position="287"/>
    </location>
</feature>
<feature type="compositionally biased region" description="Polar residues" evidence="1">
    <location>
        <begin position="177"/>
        <end position="191"/>
    </location>
</feature>
<feature type="compositionally biased region" description="Basic and acidic residues" evidence="1">
    <location>
        <begin position="455"/>
        <end position="473"/>
    </location>
</feature>